<name>D9RZZ5_THEOJ</name>
<dbReference type="HOGENOM" id="CLU_1748800_0_0_9"/>
<evidence type="ECO:0000313" key="2">
    <source>
        <dbReference type="Proteomes" id="UP000000272"/>
    </source>
</evidence>
<dbReference type="Proteomes" id="UP000000272">
    <property type="component" value="Chromosome"/>
</dbReference>
<dbReference type="KEGG" id="toc:Toce_2055"/>
<sequence length="149" mass="17604">MRVNTNYYQTTPYVRANMKSNVRNNPKTYSLTQENVKTEYKTEYSSNIWEELAKEYDIRNASFEELHDIAFKLYDTGEISFFDLGVLIFDPSKSPQKVRPNIFLTKANPDGKRDWIAEYEARANMDLKIGNMLGYKSNRRILDILRRLQ</sequence>
<organism evidence="1 2">
    <name type="scientific">Thermosediminibacter oceani (strain ATCC BAA-1034 / DSM 16646 / JW/IW-1228P)</name>
    <dbReference type="NCBI Taxonomy" id="555079"/>
    <lineage>
        <taxon>Bacteria</taxon>
        <taxon>Bacillati</taxon>
        <taxon>Bacillota</taxon>
        <taxon>Clostridia</taxon>
        <taxon>Thermosediminibacterales</taxon>
        <taxon>Thermosediminibacteraceae</taxon>
        <taxon>Thermosediminibacter</taxon>
    </lineage>
</organism>
<evidence type="ECO:0000313" key="1">
    <source>
        <dbReference type="EMBL" id="ADL08772.1"/>
    </source>
</evidence>
<protein>
    <submittedName>
        <fullName evidence="1">Uncharacterized protein</fullName>
    </submittedName>
</protein>
<dbReference type="AlphaFoldDB" id="D9RZZ5"/>
<dbReference type="eggNOG" id="ENOG5032UUG">
    <property type="taxonomic scope" value="Bacteria"/>
</dbReference>
<accession>D9RZZ5</accession>
<keyword evidence="2" id="KW-1185">Reference proteome</keyword>
<gene>
    <name evidence="1" type="ordered locus">Toce_2055</name>
</gene>
<reference evidence="1 2" key="1">
    <citation type="journal article" date="2010" name="Stand. Genomic Sci.">
        <title>Complete genome sequence of Thermosediminibacter oceani type strain (JW/IW-1228P).</title>
        <authorList>
            <person name="Pitluck S."/>
            <person name="Yasawong M."/>
            <person name="Munk C."/>
            <person name="Nolan M."/>
            <person name="Lapidus A."/>
            <person name="Lucas S."/>
            <person name="Glavina Del Rio T."/>
            <person name="Tice H."/>
            <person name="Cheng J.F."/>
            <person name="Bruce D."/>
            <person name="Detter C."/>
            <person name="Tapia R."/>
            <person name="Han C."/>
            <person name="Goodwin L."/>
            <person name="Liolios K."/>
            <person name="Ivanova N."/>
            <person name="Mavromatis K."/>
            <person name="Mikhailova N."/>
            <person name="Pati A."/>
            <person name="Chen A."/>
            <person name="Palaniappan K."/>
            <person name="Land M."/>
            <person name="Hauser L."/>
            <person name="Chang Y.J."/>
            <person name="Jeffries C.D."/>
            <person name="Rohde M."/>
            <person name="Spring S."/>
            <person name="Sikorski J."/>
            <person name="Goker M."/>
            <person name="Woyke T."/>
            <person name="Bristow J."/>
            <person name="Eisen J.A."/>
            <person name="Markowitz V."/>
            <person name="Hugenholtz P."/>
            <person name="Kyrpides N.C."/>
            <person name="Klenk H.P."/>
        </authorList>
    </citation>
    <scope>NUCLEOTIDE SEQUENCE [LARGE SCALE GENOMIC DNA]</scope>
    <source>
        <strain evidence="2">ATCC BAA-1034 / DSM 16646 / JW/IW-1228P</strain>
    </source>
</reference>
<dbReference type="EMBL" id="CP002131">
    <property type="protein sequence ID" value="ADL08772.1"/>
    <property type="molecule type" value="Genomic_DNA"/>
</dbReference>
<dbReference type="RefSeq" id="WP_013276785.1">
    <property type="nucleotide sequence ID" value="NC_014377.1"/>
</dbReference>
<proteinExistence type="predicted"/>